<dbReference type="RefSeq" id="WP_085154240.1">
    <property type="nucleotide sequence ID" value="NZ_AP022612.1"/>
</dbReference>
<gene>
    <name evidence="3" type="ORF">MCNF_53350</name>
</gene>
<organism evidence="3 4">
    <name type="scientific">Mycolicibacterium confluentis</name>
    <dbReference type="NCBI Taxonomy" id="28047"/>
    <lineage>
        <taxon>Bacteria</taxon>
        <taxon>Bacillati</taxon>
        <taxon>Actinomycetota</taxon>
        <taxon>Actinomycetes</taxon>
        <taxon>Mycobacteriales</taxon>
        <taxon>Mycobacteriaceae</taxon>
        <taxon>Mycolicibacterium</taxon>
    </lineage>
</organism>
<name>A0A7I7Y538_9MYCO</name>
<feature type="region of interest" description="Disordered" evidence="1">
    <location>
        <begin position="49"/>
        <end position="78"/>
    </location>
</feature>
<dbReference type="OrthoDB" id="3401874at2"/>
<dbReference type="AlphaFoldDB" id="A0A7I7Y538"/>
<keyword evidence="2" id="KW-0812">Transmembrane</keyword>
<keyword evidence="4" id="KW-1185">Reference proteome</keyword>
<evidence type="ECO:0000313" key="4">
    <source>
        <dbReference type="Proteomes" id="UP000466931"/>
    </source>
</evidence>
<accession>A0A7I7Y538</accession>
<evidence type="ECO:0000313" key="3">
    <source>
        <dbReference type="EMBL" id="BBZ36730.1"/>
    </source>
</evidence>
<reference evidence="3" key="1">
    <citation type="journal article" date="2019" name="Emerg. Microbes Infect.">
        <title>Comprehensive subspecies identification of 175 nontuberculous mycobacteria species based on 7547 genomic profiles.</title>
        <authorList>
            <person name="Matsumoto Y."/>
            <person name="Kinjo T."/>
            <person name="Motooka D."/>
            <person name="Nabeya D."/>
            <person name="Jung N."/>
            <person name="Uechi K."/>
            <person name="Horii T."/>
            <person name="Iida T."/>
            <person name="Fujita J."/>
            <person name="Nakamura S."/>
        </authorList>
    </citation>
    <scope>NUCLEOTIDE SEQUENCE [LARGE SCALE GENOMIC DNA]</scope>
    <source>
        <strain evidence="3">JCM 13671</strain>
    </source>
</reference>
<dbReference type="Proteomes" id="UP000466931">
    <property type="component" value="Chromosome"/>
</dbReference>
<keyword evidence="2" id="KW-0472">Membrane</keyword>
<proteinExistence type="predicted"/>
<feature type="transmembrane region" description="Helical" evidence="2">
    <location>
        <begin position="20"/>
        <end position="40"/>
    </location>
</feature>
<keyword evidence="2" id="KW-1133">Transmembrane helix</keyword>
<sequence length="163" mass="16087">MNAGQVWGEPSAHWSTNRTLGAVGIAVALAAAGAAVIYAANTGGAAAGPGFGPPGGPPGAGPGFGGPGGPGSRDADLPTALHGQFVVSDGKGTFTTQLTQTGTVTDISDTSITARSEDGFTQTYVINTETRQSRDGVRTGQTATIRAVTQNGSNTATAISAQR</sequence>
<evidence type="ECO:0000256" key="2">
    <source>
        <dbReference type="SAM" id="Phobius"/>
    </source>
</evidence>
<reference evidence="3" key="2">
    <citation type="submission" date="2020-02" db="EMBL/GenBank/DDBJ databases">
        <authorList>
            <person name="Matsumoto Y."/>
            <person name="Motooka D."/>
            <person name="Nakamura S."/>
        </authorList>
    </citation>
    <scope>NUCLEOTIDE SEQUENCE</scope>
    <source>
        <strain evidence="3">JCM 13671</strain>
    </source>
</reference>
<feature type="compositionally biased region" description="Gly residues" evidence="1">
    <location>
        <begin position="61"/>
        <end position="71"/>
    </location>
</feature>
<dbReference type="EMBL" id="AP022612">
    <property type="protein sequence ID" value="BBZ36730.1"/>
    <property type="molecule type" value="Genomic_DNA"/>
</dbReference>
<protein>
    <submittedName>
        <fullName evidence="3">Uncharacterized protein</fullName>
    </submittedName>
</protein>
<feature type="compositionally biased region" description="Pro residues" evidence="1">
    <location>
        <begin position="51"/>
        <end position="60"/>
    </location>
</feature>
<evidence type="ECO:0000256" key="1">
    <source>
        <dbReference type="SAM" id="MobiDB-lite"/>
    </source>
</evidence>